<dbReference type="Proteomes" id="UP001626550">
    <property type="component" value="Unassembled WGS sequence"/>
</dbReference>
<accession>A0ABD2QDJ2</accession>
<proteinExistence type="predicted"/>
<protein>
    <submittedName>
        <fullName evidence="1">Uncharacterized protein</fullName>
    </submittedName>
</protein>
<dbReference type="EMBL" id="JBJKFK010000354">
    <property type="protein sequence ID" value="KAL3317620.1"/>
    <property type="molecule type" value="Genomic_DNA"/>
</dbReference>
<reference evidence="1 2" key="1">
    <citation type="submission" date="2024-11" db="EMBL/GenBank/DDBJ databases">
        <title>Adaptive evolution of stress response genes in parasites aligns with host niche diversity.</title>
        <authorList>
            <person name="Hahn C."/>
            <person name="Resl P."/>
        </authorList>
    </citation>
    <scope>NUCLEOTIDE SEQUENCE [LARGE SCALE GENOMIC DNA]</scope>
    <source>
        <strain evidence="1">EGGRZ-B1_66</strain>
        <tissue evidence="1">Body</tissue>
    </source>
</reference>
<evidence type="ECO:0000313" key="2">
    <source>
        <dbReference type="Proteomes" id="UP001626550"/>
    </source>
</evidence>
<comment type="caution">
    <text evidence="1">The sequence shown here is derived from an EMBL/GenBank/DDBJ whole genome shotgun (WGS) entry which is preliminary data.</text>
</comment>
<name>A0ABD2QDJ2_9PLAT</name>
<dbReference type="AlphaFoldDB" id="A0ABD2QDJ2"/>
<evidence type="ECO:0000313" key="1">
    <source>
        <dbReference type="EMBL" id="KAL3317620.1"/>
    </source>
</evidence>
<keyword evidence="2" id="KW-1185">Reference proteome</keyword>
<gene>
    <name evidence="1" type="ORF">Ciccas_003729</name>
</gene>
<organism evidence="1 2">
    <name type="scientific">Cichlidogyrus casuarinus</name>
    <dbReference type="NCBI Taxonomy" id="1844966"/>
    <lineage>
        <taxon>Eukaryota</taxon>
        <taxon>Metazoa</taxon>
        <taxon>Spiralia</taxon>
        <taxon>Lophotrochozoa</taxon>
        <taxon>Platyhelminthes</taxon>
        <taxon>Monogenea</taxon>
        <taxon>Monopisthocotylea</taxon>
        <taxon>Dactylogyridea</taxon>
        <taxon>Ancyrocephalidae</taxon>
        <taxon>Cichlidogyrus</taxon>
    </lineage>
</organism>
<sequence length="251" mass="27868">MSCYVRSCDKIKHPKYDKMVSACVNEDLWLSTDASTSWTSVHVNLDNSASDFKRALFSENDLLWESKPSGSWRQVVLPLSEALSDFKVRSLTLNLKSLSSSNTSLSLPNSVQSFVHFCSGCQSSLDEKTGKKRISCANIPLWTSDRADVISTWCSVMLPLHELDSDFKVCSLPSCLQSCLPTHLPFSSEVVERPACSVSLNPETGNLGQYCENELIWSSEANAHSVWQNVHLDLASKNALSDFKVRFSAAF</sequence>